<dbReference type="PROSITE" id="PS00162">
    <property type="entry name" value="ALPHA_CA_1"/>
    <property type="match status" value="1"/>
</dbReference>
<dbReference type="Gene3D" id="3.10.200.10">
    <property type="entry name" value="Alpha carbonic anhydrase"/>
    <property type="match status" value="1"/>
</dbReference>
<comment type="caution">
    <text evidence="11">The sequence shown here is derived from an EMBL/GenBank/DDBJ whole genome shotgun (WGS) entry which is preliminary data.</text>
</comment>
<evidence type="ECO:0000313" key="12">
    <source>
        <dbReference type="Proteomes" id="UP001152320"/>
    </source>
</evidence>
<evidence type="ECO:0000256" key="9">
    <source>
        <dbReference type="RuleBase" id="RU367011"/>
    </source>
</evidence>
<comment type="cofactor">
    <cofactor evidence="9">
        <name>Zn(2+)</name>
        <dbReference type="ChEBI" id="CHEBI:29105"/>
    </cofactor>
</comment>
<comment type="similarity">
    <text evidence="2 9">Belongs to the alpha-carbonic anhydrase family.</text>
</comment>
<keyword evidence="7 9" id="KW-0456">Lyase</keyword>
<keyword evidence="6" id="KW-0325">Glycoprotein</keyword>
<dbReference type="InterPro" id="IPR036398">
    <property type="entry name" value="CA_dom_sf"/>
</dbReference>
<evidence type="ECO:0000256" key="7">
    <source>
        <dbReference type="ARBA" id="ARBA00023239"/>
    </source>
</evidence>
<dbReference type="PANTHER" id="PTHR18952:SF265">
    <property type="entry name" value="CARBONIC ANHYDRASE"/>
    <property type="match status" value="1"/>
</dbReference>
<dbReference type="Proteomes" id="UP001152320">
    <property type="component" value="Chromosome 6"/>
</dbReference>
<feature type="chain" id="PRO_5040544996" description="Carbonic anhydrase" evidence="9">
    <location>
        <begin position="29"/>
        <end position="331"/>
    </location>
</feature>
<dbReference type="GO" id="GO:0004089">
    <property type="term" value="F:carbonate dehydratase activity"/>
    <property type="evidence" value="ECO:0007669"/>
    <property type="project" value="UniProtKB-UniRule"/>
</dbReference>
<protein>
    <recommendedName>
        <fullName evidence="3 9">Carbonic anhydrase</fullName>
        <ecNumber evidence="3 9">4.2.1.1</ecNumber>
    </recommendedName>
</protein>
<evidence type="ECO:0000256" key="5">
    <source>
        <dbReference type="ARBA" id="ARBA00022833"/>
    </source>
</evidence>
<evidence type="ECO:0000256" key="3">
    <source>
        <dbReference type="ARBA" id="ARBA00012925"/>
    </source>
</evidence>
<feature type="domain" description="Alpha-carbonic anhydrase" evidence="10">
    <location>
        <begin position="69"/>
        <end position="330"/>
    </location>
</feature>
<keyword evidence="4 9" id="KW-0479">Metal-binding</keyword>
<dbReference type="EMBL" id="JAIZAY010000006">
    <property type="protein sequence ID" value="KAJ8040090.1"/>
    <property type="molecule type" value="Genomic_DNA"/>
</dbReference>
<gene>
    <name evidence="11" type="ORF">HOLleu_14288</name>
</gene>
<dbReference type="FunFam" id="3.10.200.10:FF:000003">
    <property type="entry name" value="Carbonic anhydrase 12"/>
    <property type="match status" value="1"/>
</dbReference>
<organism evidence="11 12">
    <name type="scientific">Holothuria leucospilota</name>
    <name type="common">Black long sea cucumber</name>
    <name type="synonym">Mertensiothuria leucospilota</name>
    <dbReference type="NCBI Taxonomy" id="206669"/>
    <lineage>
        <taxon>Eukaryota</taxon>
        <taxon>Metazoa</taxon>
        <taxon>Echinodermata</taxon>
        <taxon>Eleutherozoa</taxon>
        <taxon>Echinozoa</taxon>
        <taxon>Holothuroidea</taxon>
        <taxon>Aspidochirotacea</taxon>
        <taxon>Aspidochirotida</taxon>
        <taxon>Holothuriidae</taxon>
        <taxon>Holothuria</taxon>
    </lineage>
</organism>
<name>A0A9Q1C800_HOLLE</name>
<accession>A0A9Q1C800</accession>
<feature type="signal peptide" evidence="9">
    <location>
        <begin position="1"/>
        <end position="28"/>
    </location>
</feature>
<dbReference type="AlphaFoldDB" id="A0A9Q1C800"/>
<dbReference type="OrthoDB" id="429145at2759"/>
<dbReference type="GO" id="GO:0008270">
    <property type="term" value="F:zinc ion binding"/>
    <property type="evidence" value="ECO:0007669"/>
    <property type="project" value="UniProtKB-UniRule"/>
</dbReference>
<dbReference type="InterPro" id="IPR001148">
    <property type="entry name" value="CA_dom"/>
</dbReference>
<dbReference type="EC" id="4.2.1.1" evidence="3 9"/>
<keyword evidence="12" id="KW-1185">Reference proteome</keyword>
<dbReference type="InterPro" id="IPR023561">
    <property type="entry name" value="Carbonic_anhydrase_a-class"/>
</dbReference>
<keyword evidence="5 9" id="KW-0862">Zinc</keyword>
<dbReference type="CDD" id="cd00326">
    <property type="entry name" value="alpha_CA"/>
    <property type="match status" value="1"/>
</dbReference>
<evidence type="ECO:0000256" key="6">
    <source>
        <dbReference type="ARBA" id="ARBA00023180"/>
    </source>
</evidence>
<dbReference type="Pfam" id="PF00194">
    <property type="entry name" value="Carb_anhydrase"/>
    <property type="match status" value="1"/>
</dbReference>
<dbReference type="PANTHER" id="PTHR18952">
    <property type="entry name" value="CARBONIC ANHYDRASE"/>
    <property type="match status" value="1"/>
</dbReference>
<sequence length="331" mass="38004">MAASFNLAGIGLVLVLFLDEIFISFSSITPIQRSYSNYGVYDADFVDTKPNELLFDAYYQGPSEGFEQILWGYHDPIGPNMWPYLFADECAQRRQSPINIVTARAVRASIPQVILFGYNARPNKMKAFNNGHIIKFKVKGVQKVPHSMTQSDATSYDIEDIHFHWGSHNFQGSEHTLDGRRFAAEMHIVHKLRGKTFSESAKLNGGVTVLGVFIDVGPDDNPAYEPLIESLQHIIYKNDTHKFMYNYPLRSLLPSNTKEFMRYEGSLTTPMCDEIVLWTLFRHPVQISWRQIVQLRGLHRTRRDEMPPLPMTDNWRPTQPLNGRAVYRVGF</sequence>
<evidence type="ECO:0000259" key="10">
    <source>
        <dbReference type="PROSITE" id="PS51144"/>
    </source>
</evidence>
<dbReference type="PROSITE" id="PS51144">
    <property type="entry name" value="ALPHA_CA_2"/>
    <property type="match status" value="1"/>
</dbReference>
<dbReference type="SUPFAM" id="SSF51069">
    <property type="entry name" value="Carbonic anhydrase"/>
    <property type="match status" value="1"/>
</dbReference>
<evidence type="ECO:0000256" key="2">
    <source>
        <dbReference type="ARBA" id="ARBA00010718"/>
    </source>
</evidence>
<evidence type="ECO:0000256" key="1">
    <source>
        <dbReference type="ARBA" id="ARBA00002904"/>
    </source>
</evidence>
<evidence type="ECO:0000313" key="11">
    <source>
        <dbReference type="EMBL" id="KAJ8040090.1"/>
    </source>
</evidence>
<keyword evidence="9" id="KW-0732">Signal</keyword>
<proteinExistence type="inferred from homology"/>
<comment type="catalytic activity">
    <reaction evidence="8 9">
        <text>hydrogencarbonate + H(+) = CO2 + H2O</text>
        <dbReference type="Rhea" id="RHEA:10748"/>
        <dbReference type="ChEBI" id="CHEBI:15377"/>
        <dbReference type="ChEBI" id="CHEBI:15378"/>
        <dbReference type="ChEBI" id="CHEBI:16526"/>
        <dbReference type="ChEBI" id="CHEBI:17544"/>
        <dbReference type="EC" id="4.2.1.1"/>
    </reaction>
</comment>
<comment type="function">
    <text evidence="1 9">Reversible hydration of carbon dioxide.</text>
</comment>
<dbReference type="InterPro" id="IPR018338">
    <property type="entry name" value="Carbonic_anhydrase_a-class_CS"/>
</dbReference>
<dbReference type="SMART" id="SM01057">
    <property type="entry name" value="Carb_anhydrase"/>
    <property type="match status" value="1"/>
</dbReference>
<evidence type="ECO:0000256" key="8">
    <source>
        <dbReference type="ARBA" id="ARBA00048348"/>
    </source>
</evidence>
<reference evidence="11" key="1">
    <citation type="submission" date="2021-10" db="EMBL/GenBank/DDBJ databases">
        <title>Tropical sea cucumber genome reveals ecological adaptation and Cuvierian tubules defense mechanism.</title>
        <authorList>
            <person name="Chen T."/>
        </authorList>
    </citation>
    <scope>NUCLEOTIDE SEQUENCE</scope>
    <source>
        <strain evidence="11">Nanhai2018</strain>
        <tissue evidence="11">Muscle</tissue>
    </source>
</reference>
<evidence type="ECO:0000256" key="4">
    <source>
        <dbReference type="ARBA" id="ARBA00022723"/>
    </source>
</evidence>